<reference evidence="7 8" key="1">
    <citation type="submission" date="2017-07" db="EMBL/GenBank/DDBJ databases">
        <authorList>
            <person name="Sun Z.S."/>
            <person name="Albrecht U."/>
            <person name="Echele G."/>
            <person name="Lee C.C."/>
        </authorList>
    </citation>
    <scope>NUCLEOTIDE SEQUENCE [LARGE SCALE GENOMIC DNA]</scope>
    <source>
        <strain evidence="7 8">CGMCC 1.12710</strain>
    </source>
</reference>
<proteinExistence type="inferred from homology"/>
<keyword evidence="4" id="KW-0804">Transcription</keyword>
<evidence type="ECO:0000259" key="6">
    <source>
        <dbReference type="Pfam" id="PF22029"/>
    </source>
</evidence>
<dbReference type="InterPro" id="IPR053866">
    <property type="entry name" value="PhyR_sigma2"/>
</dbReference>
<keyword evidence="3" id="KW-0731">Sigma factor</keyword>
<dbReference type="InterPro" id="IPR013325">
    <property type="entry name" value="RNA_pol_sigma_r2"/>
</dbReference>
<protein>
    <submittedName>
        <fullName evidence="7">RNA polymerase sigma-70 factor, ECF subfamily</fullName>
    </submittedName>
</protein>
<keyword evidence="2" id="KW-0805">Transcription regulation</keyword>
<evidence type="ECO:0000313" key="8">
    <source>
        <dbReference type="Proteomes" id="UP000198346"/>
    </source>
</evidence>
<evidence type="ECO:0000256" key="1">
    <source>
        <dbReference type="ARBA" id="ARBA00010641"/>
    </source>
</evidence>
<dbReference type="GO" id="GO:0016987">
    <property type="term" value="F:sigma factor activity"/>
    <property type="evidence" value="ECO:0007669"/>
    <property type="project" value="UniProtKB-KW"/>
</dbReference>
<comment type="similarity">
    <text evidence="1">Belongs to the sigma-70 factor family. ECF subfamily.</text>
</comment>
<dbReference type="RefSeq" id="WP_200815271.1">
    <property type="nucleotide sequence ID" value="NZ_FZQA01000002.1"/>
</dbReference>
<dbReference type="InterPro" id="IPR036388">
    <property type="entry name" value="WH-like_DNA-bd_sf"/>
</dbReference>
<evidence type="ECO:0000259" key="5">
    <source>
        <dbReference type="Pfam" id="PF08281"/>
    </source>
</evidence>
<dbReference type="Pfam" id="PF08281">
    <property type="entry name" value="Sigma70_r4_2"/>
    <property type="match status" value="1"/>
</dbReference>
<evidence type="ECO:0000256" key="2">
    <source>
        <dbReference type="ARBA" id="ARBA00023015"/>
    </source>
</evidence>
<feature type="domain" description="PhyR sigma2" evidence="6">
    <location>
        <begin position="10"/>
        <end position="60"/>
    </location>
</feature>
<dbReference type="AlphaFoldDB" id="A0A239PRD1"/>
<dbReference type="InterPro" id="IPR039425">
    <property type="entry name" value="RNA_pol_sigma-70-like"/>
</dbReference>
<gene>
    <name evidence="7" type="ORF">SAMN06297382_1490</name>
</gene>
<dbReference type="CDD" id="cd06171">
    <property type="entry name" value="Sigma70_r4"/>
    <property type="match status" value="1"/>
</dbReference>
<dbReference type="GO" id="GO:0003677">
    <property type="term" value="F:DNA binding"/>
    <property type="evidence" value="ECO:0007669"/>
    <property type="project" value="InterPro"/>
</dbReference>
<dbReference type="InterPro" id="IPR013249">
    <property type="entry name" value="RNA_pol_sigma70_r4_t2"/>
</dbReference>
<name>A0A239PRD1_9PROT</name>
<dbReference type="Proteomes" id="UP000198346">
    <property type="component" value="Unassembled WGS sequence"/>
</dbReference>
<dbReference type="Gene3D" id="1.10.1740.10">
    <property type="match status" value="1"/>
</dbReference>
<dbReference type="InterPro" id="IPR014284">
    <property type="entry name" value="RNA_pol_sigma-70_dom"/>
</dbReference>
<organism evidence="7 8">
    <name type="scientific">Amphiplicatus metriothermophilus</name>
    <dbReference type="NCBI Taxonomy" id="1519374"/>
    <lineage>
        <taxon>Bacteria</taxon>
        <taxon>Pseudomonadati</taxon>
        <taxon>Pseudomonadota</taxon>
        <taxon>Alphaproteobacteria</taxon>
        <taxon>Parvularculales</taxon>
        <taxon>Parvularculaceae</taxon>
        <taxon>Amphiplicatus</taxon>
    </lineage>
</organism>
<evidence type="ECO:0000313" key="7">
    <source>
        <dbReference type="EMBL" id="SNT72446.1"/>
    </source>
</evidence>
<dbReference type="PANTHER" id="PTHR43133">
    <property type="entry name" value="RNA POLYMERASE ECF-TYPE SIGMA FACTO"/>
    <property type="match status" value="1"/>
</dbReference>
<dbReference type="SUPFAM" id="SSF88659">
    <property type="entry name" value="Sigma3 and sigma4 domains of RNA polymerase sigma factors"/>
    <property type="match status" value="1"/>
</dbReference>
<feature type="domain" description="RNA polymerase sigma factor 70 region 4 type 2" evidence="5">
    <location>
        <begin position="106"/>
        <end position="155"/>
    </location>
</feature>
<evidence type="ECO:0000256" key="3">
    <source>
        <dbReference type="ARBA" id="ARBA00023082"/>
    </source>
</evidence>
<dbReference type="InterPro" id="IPR013324">
    <property type="entry name" value="RNA_pol_sigma_r3/r4-like"/>
</dbReference>
<dbReference type="GO" id="GO:0006352">
    <property type="term" value="P:DNA-templated transcription initiation"/>
    <property type="evidence" value="ECO:0007669"/>
    <property type="project" value="InterPro"/>
</dbReference>
<dbReference type="Gene3D" id="1.10.10.10">
    <property type="entry name" value="Winged helix-like DNA-binding domain superfamily/Winged helix DNA-binding domain"/>
    <property type="match status" value="1"/>
</dbReference>
<evidence type="ECO:0000256" key="4">
    <source>
        <dbReference type="ARBA" id="ARBA00023163"/>
    </source>
</evidence>
<dbReference type="PANTHER" id="PTHR43133:SF25">
    <property type="entry name" value="RNA POLYMERASE SIGMA FACTOR RFAY-RELATED"/>
    <property type="match status" value="1"/>
</dbReference>
<accession>A0A239PRD1</accession>
<keyword evidence="8" id="KW-1185">Reference proteome</keyword>
<dbReference type="Pfam" id="PF22029">
    <property type="entry name" value="PhyR_sigma2"/>
    <property type="match status" value="1"/>
</dbReference>
<sequence length="171" mass="19131">MDAQRKELVDCIPRLRRFALALAGDQSDADDLVQAAVERALRRLDGFRQDGRMDSWLFKIAQNLWIDGQRARRRRGRHVELEFAHDLVGEDGRRAAEQRAAVADARAAIARLPEAQRLVVAYVLVDGQSYRDAAANLGVPVGTVMSRLARARKTLEQAILGEDGSDDQNQR</sequence>
<dbReference type="EMBL" id="FZQA01000002">
    <property type="protein sequence ID" value="SNT72446.1"/>
    <property type="molecule type" value="Genomic_DNA"/>
</dbReference>
<dbReference type="NCBIfam" id="TIGR02937">
    <property type="entry name" value="sigma70-ECF"/>
    <property type="match status" value="1"/>
</dbReference>
<dbReference type="SUPFAM" id="SSF88946">
    <property type="entry name" value="Sigma2 domain of RNA polymerase sigma factors"/>
    <property type="match status" value="1"/>
</dbReference>